<organism evidence="2 3">
    <name type="scientific">Prymnesium parvum</name>
    <name type="common">Toxic golden alga</name>
    <dbReference type="NCBI Taxonomy" id="97485"/>
    <lineage>
        <taxon>Eukaryota</taxon>
        <taxon>Haptista</taxon>
        <taxon>Haptophyta</taxon>
        <taxon>Prymnesiophyceae</taxon>
        <taxon>Prymnesiales</taxon>
        <taxon>Prymnesiaceae</taxon>
        <taxon>Prymnesium</taxon>
    </lineage>
</organism>
<dbReference type="SMART" id="SM00558">
    <property type="entry name" value="JmjC"/>
    <property type="match status" value="1"/>
</dbReference>
<reference evidence="2 3" key="1">
    <citation type="journal article" date="2024" name="Science">
        <title>Giant polyketide synthase enzymes in the biosynthesis of giant marine polyether toxins.</title>
        <authorList>
            <person name="Fallon T.R."/>
            <person name="Shende V.V."/>
            <person name="Wierzbicki I.H."/>
            <person name="Pendleton A.L."/>
            <person name="Watervoot N.F."/>
            <person name="Auber R.P."/>
            <person name="Gonzalez D.J."/>
            <person name="Wisecaver J.H."/>
            <person name="Moore B.S."/>
        </authorList>
    </citation>
    <scope>NUCLEOTIDE SEQUENCE [LARGE SCALE GENOMIC DNA]</scope>
    <source>
        <strain evidence="2 3">12B1</strain>
    </source>
</reference>
<dbReference type="EMBL" id="JBGBPQ010000023">
    <property type="protein sequence ID" value="KAL1500521.1"/>
    <property type="molecule type" value="Genomic_DNA"/>
</dbReference>
<evidence type="ECO:0000313" key="3">
    <source>
        <dbReference type="Proteomes" id="UP001515480"/>
    </source>
</evidence>
<evidence type="ECO:0000313" key="2">
    <source>
        <dbReference type="EMBL" id="KAL1500521.1"/>
    </source>
</evidence>
<dbReference type="InterPro" id="IPR014710">
    <property type="entry name" value="RmlC-like_jellyroll"/>
</dbReference>
<dbReference type="Proteomes" id="UP001515480">
    <property type="component" value="Unassembled WGS sequence"/>
</dbReference>
<sequence>MELCGSSVDMLLDGSGLAPVFREAAHFDSVVELPPGSRHTDLHPFVLRNQPVVLRGALLDWLPVERWGEDEYLRSAGAGRRVGVRCAEEGTSTFGDVRRRGVYNVAEVEWCEFLDSLDAAEQPLSTPQYYAAQLRLKSVLPTLYRDTHPPPSLLAALGVPWRSAPSAYIGCSSRTPIHFDLLENLFCMVRGRKRIQIWHPAHGKTLCPGGGGELLFSNINLTTMDEAMHPDFVRASQLAHVVELEAGDALYLPCGWWHAISSTQGSKCISISYWTQPPDMKGSSIVSPHNLQL</sequence>
<keyword evidence="3" id="KW-1185">Reference proteome</keyword>
<protein>
    <recommendedName>
        <fullName evidence="1">JmjC domain-containing protein</fullName>
    </recommendedName>
</protein>
<comment type="caution">
    <text evidence="2">The sequence shown here is derived from an EMBL/GenBank/DDBJ whole genome shotgun (WGS) entry which is preliminary data.</text>
</comment>
<feature type="domain" description="JmjC" evidence="1">
    <location>
        <begin position="137"/>
        <end position="290"/>
    </location>
</feature>
<gene>
    <name evidence="2" type="ORF">AB1Y20_013177</name>
</gene>
<name>A0AB34IMW7_PRYPA</name>
<dbReference type="AlphaFoldDB" id="A0AB34IMW7"/>
<dbReference type="Pfam" id="PF13621">
    <property type="entry name" value="Cupin_8"/>
    <property type="match status" value="1"/>
</dbReference>
<dbReference type="PROSITE" id="PS51184">
    <property type="entry name" value="JMJC"/>
    <property type="match status" value="1"/>
</dbReference>
<accession>A0AB34IMW7</accession>
<evidence type="ECO:0000259" key="1">
    <source>
        <dbReference type="PROSITE" id="PS51184"/>
    </source>
</evidence>
<dbReference type="InterPro" id="IPR003347">
    <property type="entry name" value="JmjC_dom"/>
</dbReference>
<dbReference type="PANTHER" id="PTHR12461:SF105">
    <property type="entry name" value="HYPOXIA-INDUCIBLE FACTOR 1-ALPHA INHIBITOR"/>
    <property type="match status" value="1"/>
</dbReference>
<dbReference type="PANTHER" id="PTHR12461">
    <property type="entry name" value="HYPOXIA-INDUCIBLE FACTOR 1 ALPHA INHIBITOR-RELATED"/>
    <property type="match status" value="1"/>
</dbReference>
<dbReference type="Gene3D" id="2.60.120.10">
    <property type="entry name" value="Jelly Rolls"/>
    <property type="match status" value="1"/>
</dbReference>
<proteinExistence type="predicted"/>
<dbReference type="SUPFAM" id="SSF51197">
    <property type="entry name" value="Clavaminate synthase-like"/>
    <property type="match status" value="1"/>
</dbReference>
<dbReference type="InterPro" id="IPR041667">
    <property type="entry name" value="Cupin_8"/>
</dbReference>